<name>A0AAN4PZ95_PSESF</name>
<evidence type="ECO:0000313" key="2">
    <source>
        <dbReference type="Proteomes" id="UP000248291"/>
    </source>
</evidence>
<reference evidence="1 2" key="1">
    <citation type="submission" date="2018-04" db="EMBL/GenBank/DDBJ databases">
        <title>Draft genome sequence of Pseudomonas syringae pv. actinidiae biovar 3 strains isolated from kiwifruit in Kagawa prefecture.</title>
        <authorList>
            <person name="Tabuchi M."/>
            <person name="Saito M."/>
            <person name="Fujiwara S."/>
            <person name="Sasa N."/>
            <person name="Akimitsu K."/>
            <person name="Gomi K."/>
            <person name="Konishi-Sugita S."/>
            <person name="Hamano K."/>
            <person name="Kataoka I."/>
        </authorList>
    </citation>
    <scope>NUCLEOTIDE SEQUENCE [LARGE SCALE GENOMIC DNA]</scope>
    <source>
        <strain evidence="1 2">MAFF212211</strain>
    </source>
</reference>
<organism evidence="1 2">
    <name type="scientific">Pseudomonas syringae pv. actinidiae</name>
    <dbReference type="NCBI Taxonomy" id="103796"/>
    <lineage>
        <taxon>Bacteria</taxon>
        <taxon>Pseudomonadati</taxon>
        <taxon>Pseudomonadota</taxon>
        <taxon>Gammaproteobacteria</taxon>
        <taxon>Pseudomonadales</taxon>
        <taxon>Pseudomonadaceae</taxon>
        <taxon>Pseudomonas</taxon>
        <taxon>Pseudomonas syringae</taxon>
    </lineage>
</organism>
<dbReference type="Proteomes" id="UP000248291">
    <property type="component" value="Unassembled WGS sequence"/>
</dbReference>
<dbReference type="AlphaFoldDB" id="A0AAN4PZ95"/>
<dbReference type="EMBL" id="BGKA01000008">
    <property type="protein sequence ID" value="GBH14380.1"/>
    <property type="molecule type" value="Genomic_DNA"/>
</dbReference>
<comment type="caution">
    <text evidence="1">The sequence shown here is derived from an EMBL/GenBank/DDBJ whole genome shotgun (WGS) entry which is preliminary data.</text>
</comment>
<protein>
    <submittedName>
        <fullName evidence="1">Uncharacterized protein</fullName>
    </submittedName>
</protein>
<gene>
    <name evidence="1" type="ORF">KPSA3_00267</name>
</gene>
<accession>A0AAN4PZ95</accession>
<evidence type="ECO:0000313" key="1">
    <source>
        <dbReference type="EMBL" id="GBH14380.1"/>
    </source>
</evidence>
<proteinExistence type="predicted"/>
<sequence>MNQHGQIILLELKKPVKVVRHYDPGKRLDQFLLFASSQLSNQQAPETNIGEYRFASSCH</sequence>